<evidence type="ECO:0000313" key="1">
    <source>
        <dbReference type="EMBL" id="KIH84952.1"/>
    </source>
</evidence>
<accession>A0A0C2IJ59</accession>
<comment type="caution">
    <text evidence="1">The sequence shown here is derived from an EMBL/GenBank/DDBJ whole genome shotgun (WGS) entry which is preliminary data.</text>
</comment>
<protein>
    <submittedName>
        <fullName evidence="1">Uncharacterized protein</fullName>
    </submittedName>
</protein>
<sequence length="37" mass="4155">MLRRLTGSRVHHGDEGLQAERIIDARQKTARNLVAQG</sequence>
<dbReference type="Proteomes" id="UP000031535">
    <property type="component" value="Unassembled WGS sequence"/>
</dbReference>
<organism evidence="1 2">
    <name type="scientific">Pseudomonas batumici</name>
    <dbReference type="NCBI Taxonomy" id="226910"/>
    <lineage>
        <taxon>Bacteria</taxon>
        <taxon>Pseudomonadati</taxon>
        <taxon>Pseudomonadota</taxon>
        <taxon>Gammaproteobacteria</taxon>
        <taxon>Pseudomonadales</taxon>
        <taxon>Pseudomonadaceae</taxon>
        <taxon>Pseudomonas</taxon>
    </lineage>
</organism>
<evidence type="ECO:0000313" key="2">
    <source>
        <dbReference type="Proteomes" id="UP000031535"/>
    </source>
</evidence>
<dbReference type="EMBL" id="JXDG01000012">
    <property type="protein sequence ID" value="KIH84952.1"/>
    <property type="molecule type" value="Genomic_DNA"/>
</dbReference>
<reference evidence="1 2" key="1">
    <citation type="submission" date="2015-01" db="EMBL/GenBank/DDBJ databases">
        <title>Complete genome of Pseudomonas batumici UCM B-321 producer of the batumin antibiotic with strong antistaphilococcal and potential anticancer activity.</title>
        <authorList>
            <person name="Klochko V.V."/>
            <person name="Zelena L.B."/>
            <person name="Elena K.A."/>
            <person name="Reva O.N."/>
        </authorList>
    </citation>
    <scope>NUCLEOTIDE SEQUENCE [LARGE SCALE GENOMIC DNA]</scope>
    <source>
        <strain evidence="1 2">UCM B-321</strain>
    </source>
</reference>
<name>A0A0C2IJ59_9PSED</name>
<dbReference type="PATRIC" id="fig|226910.6.peg.1271"/>
<gene>
    <name evidence="1" type="ORF">UCMB321_1280</name>
</gene>
<proteinExistence type="predicted"/>
<dbReference type="STRING" id="226910.UCMB321_1280"/>
<dbReference type="AlphaFoldDB" id="A0A0C2IJ59"/>
<keyword evidence="2" id="KW-1185">Reference proteome</keyword>